<dbReference type="Proteomes" id="UP000784294">
    <property type="component" value="Unassembled WGS sequence"/>
</dbReference>
<sequence>MVFFRFEGTKATQVAGIPAGNTLRPSSLKVASSILAGQFKSSAVSHSDPRSELSVHQPQSEGAVISEDGTMYMKTPAVYFRRRQPPLTGDLIEQMVKLFIFYFLLNIFALQLPPNAPETGRVEAERSFPCMYALNSNNYVNNYSIIYSRKAYIWEKTITFRDTYNYFL</sequence>
<proteinExistence type="predicted"/>
<evidence type="ECO:0000313" key="2">
    <source>
        <dbReference type="Proteomes" id="UP000784294"/>
    </source>
</evidence>
<keyword evidence="2" id="KW-1185">Reference proteome</keyword>
<organism evidence="1 2">
    <name type="scientific">Protopolystoma xenopodis</name>
    <dbReference type="NCBI Taxonomy" id="117903"/>
    <lineage>
        <taxon>Eukaryota</taxon>
        <taxon>Metazoa</taxon>
        <taxon>Spiralia</taxon>
        <taxon>Lophotrochozoa</taxon>
        <taxon>Platyhelminthes</taxon>
        <taxon>Monogenea</taxon>
        <taxon>Polyopisthocotylea</taxon>
        <taxon>Polystomatidea</taxon>
        <taxon>Polystomatidae</taxon>
        <taxon>Protopolystoma</taxon>
    </lineage>
</organism>
<reference evidence="1" key="1">
    <citation type="submission" date="2018-11" db="EMBL/GenBank/DDBJ databases">
        <authorList>
            <consortium name="Pathogen Informatics"/>
        </authorList>
    </citation>
    <scope>NUCLEOTIDE SEQUENCE</scope>
</reference>
<name>A0A3S5CH31_9PLAT</name>
<comment type="caution">
    <text evidence="1">The sequence shown here is derived from an EMBL/GenBank/DDBJ whole genome shotgun (WGS) entry which is preliminary data.</text>
</comment>
<accession>A0A3S5CH31</accession>
<dbReference type="AlphaFoldDB" id="A0A3S5CH31"/>
<gene>
    <name evidence="1" type="ORF">PXEA_LOCUS14177</name>
</gene>
<evidence type="ECO:0000313" key="1">
    <source>
        <dbReference type="EMBL" id="VEL20737.1"/>
    </source>
</evidence>
<dbReference type="EMBL" id="CAAALY010047809">
    <property type="protein sequence ID" value="VEL20737.1"/>
    <property type="molecule type" value="Genomic_DNA"/>
</dbReference>
<protein>
    <submittedName>
        <fullName evidence="1">Uncharacterized protein</fullName>
    </submittedName>
</protein>